<dbReference type="Pfam" id="PF12685">
    <property type="entry name" value="SpoIIIAH"/>
    <property type="match status" value="1"/>
</dbReference>
<dbReference type="KEGG" id="cint:HZF06_14500"/>
<sequence length="168" mass="18551">MTRKQFGIIFTLLALIVCVGVLAARVNGSLPESPGDLNPTIKLTDDEESKANADYFYDQRNQQNQVDASTMESLKKIMNDSNSTAAAKEDASKQYSTLVMSQNYASKIELEIKGKGFEDALCLIQGDGKKATVVVKNKEELNQKQANEILQTVMNVSKIKDVKIESKQ</sequence>
<evidence type="ECO:0000313" key="1">
    <source>
        <dbReference type="EMBL" id="QLY78298.1"/>
    </source>
</evidence>
<reference evidence="1 2" key="1">
    <citation type="submission" date="2020-07" db="EMBL/GenBank/DDBJ databases">
        <title>Electron transfer.</title>
        <authorList>
            <person name="Huang L."/>
            <person name="Liu X."/>
            <person name="Zhou S."/>
        </authorList>
    </citation>
    <scope>NUCLEOTIDE SEQUENCE [LARGE SCALE GENOMIC DNA]</scope>
    <source>
        <strain evidence="1 2">Lx1</strain>
    </source>
</reference>
<protein>
    <submittedName>
        <fullName evidence="1">SpoIIIAH-like family protein</fullName>
    </submittedName>
</protein>
<dbReference type="AlphaFoldDB" id="A0A7D7A1B3"/>
<organism evidence="1 2">
    <name type="scientific">Clostridium intestinale</name>
    <dbReference type="NCBI Taxonomy" id="36845"/>
    <lineage>
        <taxon>Bacteria</taxon>
        <taxon>Bacillati</taxon>
        <taxon>Bacillota</taxon>
        <taxon>Clostridia</taxon>
        <taxon>Eubacteriales</taxon>
        <taxon>Clostridiaceae</taxon>
        <taxon>Clostridium</taxon>
    </lineage>
</organism>
<dbReference type="Gene3D" id="1.10.287.4300">
    <property type="entry name" value="Stage III sporulation protein AH-like"/>
    <property type="match status" value="1"/>
</dbReference>
<evidence type="ECO:0000313" key="2">
    <source>
        <dbReference type="Proteomes" id="UP000512286"/>
    </source>
</evidence>
<accession>A0A7D7A1B3</accession>
<dbReference type="InterPro" id="IPR038503">
    <property type="entry name" value="SpoIIIAH_sf"/>
</dbReference>
<gene>
    <name evidence="1" type="ORF">HZF06_14500</name>
</gene>
<proteinExistence type="predicted"/>
<dbReference type="EMBL" id="CP059378">
    <property type="protein sequence ID" value="QLY78298.1"/>
    <property type="molecule type" value="Genomic_DNA"/>
</dbReference>
<name>A0A7D7A1B3_9CLOT</name>
<dbReference type="InterPro" id="IPR024232">
    <property type="entry name" value="SpoIIIAH"/>
</dbReference>
<dbReference type="Proteomes" id="UP000512286">
    <property type="component" value="Chromosome"/>
</dbReference>
<dbReference type="RefSeq" id="WP_021801450.1">
    <property type="nucleotide sequence ID" value="NZ_CP059378.1"/>
</dbReference>